<reference evidence="1 2" key="1">
    <citation type="submission" date="2017-12" db="EMBL/GenBank/DDBJ databases">
        <title>Comparative genomics of Botrytis spp.</title>
        <authorList>
            <person name="Valero-Jimenez C.A."/>
            <person name="Tapia P."/>
            <person name="Veloso J."/>
            <person name="Silva-Moreno E."/>
            <person name="Staats M."/>
            <person name="Valdes J.H."/>
            <person name="Van Kan J.A.L."/>
        </authorList>
    </citation>
    <scope>NUCLEOTIDE SEQUENCE [LARGE SCALE GENOMIC DNA]</scope>
    <source>
        <strain evidence="1 2">MUCL435</strain>
    </source>
</reference>
<dbReference type="AlphaFoldDB" id="A0A4S8REN1"/>
<name>A0A4S8REN1_9HELO</name>
<proteinExistence type="predicted"/>
<dbReference type="OrthoDB" id="273230at2759"/>
<evidence type="ECO:0000313" key="2">
    <source>
        <dbReference type="Proteomes" id="UP000308671"/>
    </source>
</evidence>
<gene>
    <name evidence="1" type="ORF">BGAL_0094g00240</name>
</gene>
<dbReference type="Proteomes" id="UP000308671">
    <property type="component" value="Unassembled WGS sequence"/>
</dbReference>
<keyword evidence="2" id="KW-1185">Reference proteome</keyword>
<protein>
    <submittedName>
        <fullName evidence="1">Uncharacterized protein</fullName>
    </submittedName>
</protein>
<accession>A0A4S8REN1</accession>
<evidence type="ECO:0000313" key="1">
    <source>
        <dbReference type="EMBL" id="THV51944.1"/>
    </source>
</evidence>
<organism evidence="1 2">
    <name type="scientific">Botrytis galanthina</name>
    <dbReference type="NCBI Taxonomy" id="278940"/>
    <lineage>
        <taxon>Eukaryota</taxon>
        <taxon>Fungi</taxon>
        <taxon>Dikarya</taxon>
        <taxon>Ascomycota</taxon>
        <taxon>Pezizomycotina</taxon>
        <taxon>Leotiomycetes</taxon>
        <taxon>Helotiales</taxon>
        <taxon>Sclerotiniaceae</taxon>
        <taxon>Botrytis</taxon>
    </lineage>
</organism>
<sequence>MSSLIPKCVPRTLVRKTPHVSPLRTAFSKHPQRTLLAGFSTRTPFRKSTAAPFPQRISLCMSSPPNSLKCGRRGYATATPADAIIEDLTEQYGVARDEFEIASEETDKHSVYAEADRAAAVEELQKLKDMYTSAIEGEYGEEIKRRVGSRVRELEQGVAALEARALEDH</sequence>
<comment type="caution">
    <text evidence="1">The sequence shown here is derived from an EMBL/GenBank/DDBJ whole genome shotgun (WGS) entry which is preliminary data.</text>
</comment>
<dbReference type="EMBL" id="PQXL01000094">
    <property type="protein sequence ID" value="THV51944.1"/>
    <property type="molecule type" value="Genomic_DNA"/>
</dbReference>